<dbReference type="EMBL" id="LQPC01000026">
    <property type="protein sequence ID" value="ORV89689.1"/>
    <property type="molecule type" value="Genomic_DNA"/>
</dbReference>
<dbReference type="RefSeq" id="WP_085173693.1">
    <property type="nucleotide sequence ID" value="NZ_LQPC01000026.1"/>
</dbReference>
<protein>
    <submittedName>
        <fullName evidence="3">4-carboxymuconolactone decarboxylase</fullName>
    </submittedName>
</protein>
<evidence type="ECO:0000313" key="3">
    <source>
        <dbReference type="EMBL" id="ORV89689.1"/>
    </source>
</evidence>
<gene>
    <name evidence="3" type="ORF">AWC12_09800</name>
</gene>
<feature type="compositionally biased region" description="Basic and acidic residues" evidence="1">
    <location>
        <begin position="1"/>
        <end position="10"/>
    </location>
</feature>
<sequence>MSSSDERSREGQTSPARIPPGGFKELGPLNWAIAKVGARGIRRPRFSLMNVLGRHRSLFLVWLPLSAHLLYAGKLSRRDAEFVILRVGHLRGCEYELQQHRRLARSRGLDKLTQDRIFNGPDAEGLTDRERILITATDEFVVTRGVSPETWQQLAGHYTKPQLIEFCLLAAQYDGLAATISTLQVPLDFPD</sequence>
<dbReference type="InterPro" id="IPR029032">
    <property type="entry name" value="AhpD-like"/>
</dbReference>
<organism evidence="3 4">
    <name type="scientific">Mycolicibacterium iranicum</name>
    <name type="common">Mycobacterium iranicum</name>
    <dbReference type="NCBI Taxonomy" id="912594"/>
    <lineage>
        <taxon>Bacteria</taxon>
        <taxon>Bacillati</taxon>
        <taxon>Actinomycetota</taxon>
        <taxon>Actinomycetes</taxon>
        <taxon>Mycobacteriales</taxon>
        <taxon>Mycobacteriaceae</taxon>
        <taxon>Mycolicibacterium</taxon>
    </lineage>
</organism>
<dbReference type="InterPro" id="IPR003779">
    <property type="entry name" value="CMD-like"/>
</dbReference>
<dbReference type="GO" id="GO:0051920">
    <property type="term" value="F:peroxiredoxin activity"/>
    <property type="evidence" value="ECO:0007669"/>
    <property type="project" value="InterPro"/>
</dbReference>
<evidence type="ECO:0000256" key="1">
    <source>
        <dbReference type="SAM" id="MobiDB-lite"/>
    </source>
</evidence>
<name>A0A1X1WT56_MYCIR</name>
<dbReference type="PANTHER" id="PTHR34846:SF5">
    <property type="entry name" value="CARBOXYMUCONOLACTONE DECARBOXYLASE-LIKE DOMAIN-CONTAINING PROTEIN"/>
    <property type="match status" value="1"/>
</dbReference>
<reference evidence="3 4" key="1">
    <citation type="submission" date="2016-01" db="EMBL/GenBank/DDBJ databases">
        <title>The new phylogeny of the genus Mycobacterium.</title>
        <authorList>
            <person name="Tarcisio F."/>
            <person name="Conor M."/>
            <person name="Antonella G."/>
            <person name="Elisabetta G."/>
            <person name="Giulia F.S."/>
            <person name="Sara T."/>
            <person name="Anna F."/>
            <person name="Clotilde B."/>
            <person name="Roberto B."/>
            <person name="Veronica D.S."/>
            <person name="Fabio R."/>
            <person name="Monica P."/>
            <person name="Olivier J."/>
            <person name="Enrico T."/>
            <person name="Nicola S."/>
        </authorList>
    </citation>
    <scope>NUCLEOTIDE SEQUENCE [LARGE SCALE GENOMIC DNA]</scope>
    <source>
        <strain evidence="3 4">DSM 45541</strain>
    </source>
</reference>
<dbReference type="AlphaFoldDB" id="A0A1X1WT56"/>
<dbReference type="Proteomes" id="UP000193622">
    <property type="component" value="Unassembled WGS sequence"/>
</dbReference>
<evidence type="ECO:0000259" key="2">
    <source>
        <dbReference type="Pfam" id="PF02627"/>
    </source>
</evidence>
<dbReference type="SUPFAM" id="SSF69118">
    <property type="entry name" value="AhpD-like"/>
    <property type="match status" value="1"/>
</dbReference>
<evidence type="ECO:0000313" key="4">
    <source>
        <dbReference type="Proteomes" id="UP000193622"/>
    </source>
</evidence>
<accession>A0A1X1WT56</accession>
<dbReference type="Gene3D" id="1.20.1290.10">
    <property type="entry name" value="AhpD-like"/>
    <property type="match status" value="1"/>
</dbReference>
<dbReference type="PANTHER" id="PTHR34846">
    <property type="entry name" value="4-CARBOXYMUCONOLACTONE DECARBOXYLASE FAMILY PROTEIN (AFU_ORTHOLOGUE AFUA_6G11590)"/>
    <property type="match status" value="1"/>
</dbReference>
<feature type="domain" description="Carboxymuconolactone decarboxylase-like" evidence="2">
    <location>
        <begin position="62"/>
        <end position="112"/>
    </location>
</feature>
<comment type="caution">
    <text evidence="3">The sequence shown here is derived from an EMBL/GenBank/DDBJ whole genome shotgun (WGS) entry which is preliminary data.</text>
</comment>
<feature type="region of interest" description="Disordered" evidence="1">
    <location>
        <begin position="1"/>
        <end position="22"/>
    </location>
</feature>
<proteinExistence type="predicted"/>
<dbReference type="Pfam" id="PF02627">
    <property type="entry name" value="CMD"/>
    <property type="match status" value="1"/>
</dbReference>